<feature type="transmembrane region" description="Helical" evidence="1">
    <location>
        <begin position="345"/>
        <end position="366"/>
    </location>
</feature>
<keyword evidence="1" id="KW-0812">Transmembrane</keyword>
<name>A0A3S2WXG0_9SPHI</name>
<sequence length="376" mass="43306">MRLQLVDVKGYHIAPQYLSLYRILYCVCVVVFVGLPSYTWLSSDLNFLFNPPQYSLAGLFNGFPSALFFKILTLLNLIFFAMMFLGMYCRVTSIAFAVTAILGHNYCYSFGKIDHLLMWLIAPIFLSLAGWGDYLAINRVKNKNGLTDSDNSLYIIMLAAAIAFSMFTSGFQKFLGGWQNWEAEAVRFHLIKKYYSLGDLNVVADYLMTVKNHLVWKLFDYSALILEIGFLFSIMRRNWFQLFLAGGTVFHILVLLMFNIAFYSNIIVYLVFINWNAIFKLFNYDFVANSAKRIKFILCLTAASICVVLYWVYLFFTAGEIMKFPNAIDILTGQQALQAPSKTSMYLLFLSSLIVLVFCLFVTLINRLRARRVYNR</sequence>
<feature type="transmembrane region" description="Helical" evidence="1">
    <location>
        <begin position="117"/>
        <end position="137"/>
    </location>
</feature>
<dbReference type="AlphaFoldDB" id="A0A3S2WXG0"/>
<feature type="transmembrane region" description="Helical" evidence="1">
    <location>
        <begin position="296"/>
        <end position="316"/>
    </location>
</feature>
<feature type="transmembrane region" description="Helical" evidence="1">
    <location>
        <begin position="61"/>
        <end position="84"/>
    </location>
</feature>
<evidence type="ECO:0000313" key="2">
    <source>
        <dbReference type="EMBL" id="RVU00296.1"/>
    </source>
</evidence>
<evidence type="ECO:0000313" key="3">
    <source>
        <dbReference type="Proteomes" id="UP000282759"/>
    </source>
</evidence>
<evidence type="ECO:0000256" key="1">
    <source>
        <dbReference type="SAM" id="Phobius"/>
    </source>
</evidence>
<keyword evidence="3" id="KW-1185">Reference proteome</keyword>
<keyword evidence="1" id="KW-1133">Transmembrane helix</keyword>
<proteinExistence type="predicted"/>
<dbReference type="Proteomes" id="UP000282759">
    <property type="component" value="Unassembled WGS sequence"/>
</dbReference>
<keyword evidence="1" id="KW-0472">Membrane</keyword>
<dbReference type="RefSeq" id="WP_127705376.1">
    <property type="nucleotide sequence ID" value="NZ_SACK01000005.1"/>
</dbReference>
<organism evidence="2 3">
    <name type="scientific">Mucilaginibacter limnophilus</name>
    <dbReference type="NCBI Taxonomy" id="1932778"/>
    <lineage>
        <taxon>Bacteria</taxon>
        <taxon>Pseudomonadati</taxon>
        <taxon>Bacteroidota</taxon>
        <taxon>Sphingobacteriia</taxon>
        <taxon>Sphingobacteriales</taxon>
        <taxon>Sphingobacteriaceae</taxon>
        <taxon>Mucilaginibacter</taxon>
    </lineage>
</organism>
<comment type="caution">
    <text evidence="2">The sequence shown here is derived from an EMBL/GenBank/DDBJ whole genome shotgun (WGS) entry which is preliminary data.</text>
</comment>
<protein>
    <recommendedName>
        <fullName evidence="4">HTTM domain-containing protein</fullName>
    </recommendedName>
</protein>
<feature type="transmembrane region" description="Helical" evidence="1">
    <location>
        <begin position="20"/>
        <end position="41"/>
    </location>
</feature>
<dbReference type="OrthoDB" id="1496251at2"/>
<dbReference type="EMBL" id="SACK01000005">
    <property type="protein sequence ID" value="RVU00296.1"/>
    <property type="molecule type" value="Genomic_DNA"/>
</dbReference>
<reference evidence="2 3" key="1">
    <citation type="submission" date="2019-01" db="EMBL/GenBank/DDBJ databases">
        <authorList>
            <person name="Chen W.-M."/>
        </authorList>
    </citation>
    <scope>NUCLEOTIDE SEQUENCE [LARGE SCALE GENOMIC DNA]</scope>
    <source>
        <strain evidence="2 3">YBJ-36</strain>
    </source>
</reference>
<feature type="transmembrane region" description="Helical" evidence="1">
    <location>
        <begin position="214"/>
        <end position="232"/>
    </location>
</feature>
<accession>A0A3S2WXG0</accession>
<evidence type="ECO:0008006" key="4">
    <source>
        <dbReference type="Google" id="ProtNLM"/>
    </source>
</evidence>
<gene>
    <name evidence="2" type="ORF">EOD41_12490</name>
</gene>
<feature type="transmembrane region" description="Helical" evidence="1">
    <location>
        <begin position="153"/>
        <end position="171"/>
    </location>
</feature>